<evidence type="ECO:0000256" key="1">
    <source>
        <dbReference type="SAM" id="Phobius"/>
    </source>
</evidence>
<proteinExistence type="predicted"/>
<geneLocation type="mitochondrion" evidence="2"/>
<keyword evidence="1" id="KW-0472">Membrane</keyword>
<reference evidence="2" key="1">
    <citation type="journal article" date="2014" name="Genome Biol. Evol.">
        <title>The mitochondrial genome of the glomeromycete Rhizophagus sp. DAOM 213198 reveals an unusual organization consisting of two circular chromosomes.</title>
        <authorList>
            <person name="Nadimi M."/>
            <person name="Stefani F.O."/>
            <person name="Hijri M."/>
        </authorList>
    </citation>
    <scope>NUCLEOTIDE SEQUENCE</scope>
    <source>
        <strain evidence="2">DAOM213198</strain>
    </source>
</reference>
<organism evidence="2">
    <name type="scientific">Rhizophagus sp. DAOM 213198</name>
    <dbReference type="NCBI Taxonomy" id="1417302"/>
    <lineage>
        <taxon>Eukaryota</taxon>
        <taxon>Fungi</taxon>
        <taxon>Fungi incertae sedis</taxon>
        <taxon>Mucoromycota</taxon>
        <taxon>Glomeromycotina</taxon>
        <taxon>Glomeromycetes</taxon>
        <taxon>Glomerales</taxon>
        <taxon>Glomeraceae</taxon>
        <taxon>Rhizophagus</taxon>
    </lineage>
</organism>
<dbReference type="EMBL" id="KF591216">
    <property type="protein sequence ID" value="AHJ10977.1"/>
    <property type="molecule type" value="Genomic_DNA"/>
</dbReference>
<feature type="transmembrane region" description="Helical" evidence="1">
    <location>
        <begin position="42"/>
        <end position="63"/>
    </location>
</feature>
<protein>
    <submittedName>
        <fullName evidence="2">Uncharacterized protein</fullName>
    </submittedName>
</protein>
<dbReference type="AlphaFoldDB" id="A0A0A7ANL0"/>
<name>A0A0A7ANL0_9GLOM</name>
<keyword evidence="1" id="KW-1133">Transmembrane helix</keyword>
<evidence type="ECO:0000313" key="2">
    <source>
        <dbReference type="EMBL" id="AHJ10977.1"/>
    </source>
</evidence>
<accession>A0A0A7ANL0</accession>
<sequence length="100" mass="11584">MGTKLCNDRIDHLIILIQFFKHLISESVYFNKLSRMLSLDSINAFSTHLVCKALLITCLLTVFKLEATFFLSLSRSFTKPSTSEINSHWSYKWNSFTNDT</sequence>
<gene>
    <name evidence="2" type="primary">orf100</name>
</gene>
<keyword evidence="1" id="KW-0812">Transmembrane</keyword>
<keyword evidence="2" id="KW-0496">Mitochondrion</keyword>